<dbReference type="PROSITE" id="PS50966">
    <property type="entry name" value="ZF_SWIM"/>
    <property type="match status" value="1"/>
</dbReference>
<keyword evidence="1" id="KW-0863">Zinc-finger</keyword>
<dbReference type="InterPro" id="IPR007527">
    <property type="entry name" value="Znf_SWIM"/>
</dbReference>
<evidence type="ECO:0000256" key="1">
    <source>
        <dbReference type="PROSITE-ProRule" id="PRU00325"/>
    </source>
</evidence>
<dbReference type="AlphaFoldDB" id="A0A6N7IP91"/>
<name>A0A6N7IP91_9FIRM</name>
<evidence type="ECO:0000313" key="3">
    <source>
        <dbReference type="EMBL" id="MQL51770.1"/>
    </source>
</evidence>
<evidence type="ECO:0000259" key="2">
    <source>
        <dbReference type="PROSITE" id="PS50966"/>
    </source>
</evidence>
<protein>
    <recommendedName>
        <fullName evidence="2">SWIM-type domain-containing protein</fullName>
    </recommendedName>
</protein>
<keyword evidence="4" id="KW-1185">Reference proteome</keyword>
<accession>A0A6N7IP91</accession>
<organism evidence="3 4">
    <name type="scientific">Desulfofundulus thermobenzoicus</name>
    <dbReference type="NCBI Taxonomy" id="29376"/>
    <lineage>
        <taxon>Bacteria</taxon>
        <taxon>Bacillati</taxon>
        <taxon>Bacillota</taxon>
        <taxon>Clostridia</taxon>
        <taxon>Eubacteriales</taxon>
        <taxon>Peptococcaceae</taxon>
        <taxon>Desulfofundulus</taxon>
    </lineage>
</organism>
<feature type="domain" description="SWIM-type" evidence="2">
    <location>
        <begin position="22"/>
        <end position="67"/>
    </location>
</feature>
<comment type="caution">
    <text evidence="3">The sequence shown here is derived from an EMBL/GenBank/DDBJ whole genome shotgun (WGS) entry which is preliminary data.</text>
</comment>
<dbReference type="Proteomes" id="UP000441717">
    <property type="component" value="Unassembled WGS sequence"/>
</dbReference>
<evidence type="ECO:0000313" key="4">
    <source>
        <dbReference type="Proteomes" id="UP000441717"/>
    </source>
</evidence>
<reference evidence="3 4" key="1">
    <citation type="submission" date="2019-10" db="EMBL/GenBank/DDBJ databases">
        <title>Comparative genomics of sulfur disproportionating microorganisms.</title>
        <authorList>
            <person name="Ward L.M."/>
            <person name="Bertran E."/>
            <person name="Johnston D."/>
        </authorList>
    </citation>
    <scope>NUCLEOTIDE SEQUENCE [LARGE SCALE GENOMIC DNA]</scope>
    <source>
        <strain evidence="3 4">DSM 14055</strain>
    </source>
</reference>
<dbReference type="EMBL" id="WHYR01000011">
    <property type="protein sequence ID" value="MQL51770.1"/>
    <property type="molecule type" value="Genomic_DNA"/>
</dbReference>
<sequence>MIGTPHLVNDLVVYPVSPRLAYVVERDCRIELTTTPESCTCCTFRFNFRHKPGFRCRHIAALRQVLGLP</sequence>
<gene>
    <name evidence="3" type="ORF">GFC01_05735</name>
</gene>
<dbReference type="GO" id="GO:0008270">
    <property type="term" value="F:zinc ion binding"/>
    <property type="evidence" value="ECO:0007669"/>
    <property type="project" value="UniProtKB-KW"/>
</dbReference>
<proteinExistence type="predicted"/>
<keyword evidence="1" id="KW-0479">Metal-binding</keyword>
<keyword evidence="1" id="KW-0862">Zinc</keyword>